<name>A0ABX5QE21_9MICO</name>
<accession>A0ABX5QE21</accession>
<evidence type="ECO:0000256" key="1">
    <source>
        <dbReference type="SAM" id="Phobius"/>
    </source>
</evidence>
<dbReference type="PANTHER" id="PTHR45138:SF9">
    <property type="entry name" value="DIGUANYLATE CYCLASE DGCM-RELATED"/>
    <property type="match status" value="1"/>
</dbReference>
<gene>
    <name evidence="3" type="ORF">Leucomu_04420</name>
</gene>
<dbReference type="SMART" id="SM00267">
    <property type="entry name" value="GGDEF"/>
    <property type="match status" value="1"/>
</dbReference>
<dbReference type="Proteomes" id="UP000285768">
    <property type="component" value="Chromosome"/>
</dbReference>
<feature type="domain" description="GGDEF" evidence="2">
    <location>
        <begin position="221"/>
        <end position="341"/>
    </location>
</feature>
<keyword evidence="1" id="KW-0472">Membrane</keyword>
<dbReference type="SUPFAM" id="SSF55073">
    <property type="entry name" value="Nucleotide cyclase"/>
    <property type="match status" value="1"/>
</dbReference>
<keyword evidence="1" id="KW-1133">Transmembrane helix</keyword>
<feature type="transmembrane region" description="Helical" evidence="1">
    <location>
        <begin position="60"/>
        <end position="78"/>
    </location>
</feature>
<keyword evidence="4" id="KW-1185">Reference proteome</keyword>
<sequence>MDRLLTDAVAGDLERARALLRRFVRWQTPFSTVSALIPLMLVVVFASDLLIGHPHIERRMVVVWLIVYLVLTVIPLVLGRRYPLWAGLVVVAGMEAWSSYFMLFSRHSHTEINALLELPLVALYVAWFYPTVIAWTFIVLSMARVWSTLIWHPEMGSGIGSPVIMIGYAVIIMLFCFEGARAVRRQLFAQANTDPLTGALNRRGLAEAGPRAVRRARRTEEPLAVAVVDFDNFKRVNDAGGHAAGDAALRESARGWSAMVGMRGSAGRGGGFVVRLGGDEFALVARTGAAELEERLHRAHEESSFSWSWGVVAVQTGEELDDAIARADGELYRGRGAGLSR</sequence>
<reference evidence="3 4" key="1">
    <citation type="submission" date="2019-01" db="EMBL/GenBank/DDBJ databases">
        <title>Leucobacter muris sp. nov. isolated from the nose of a laboratory mouse.</title>
        <authorList>
            <person name="Benga L."/>
            <person name="Sproeer C."/>
            <person name="Schumann P."/>
            <person name="Verbarg S."/>
            <person name="Bunk B."/>
            <person name="Engelhardt E."/>
            <person name="Benten P.M."/>
            <person name="Sager M."/>
        </authorList>
    </citation>
    <scope>NUCLEOTIDE SEQUENCE [LARGE SCALE GENOMIC DNA]</scope>
    <source>
        <strain evidence="3 4">DSM 101948</strain>
    </source>
</reference>
<evidence type="ECO:0000313" key="3">
    <source>
        <dbReference type="EMBL" id="QAB17268.1"/>
    </source>
</evidence>
<dbReference type="NCBIfam" id="TIGR00254">
    <property type="entry name" value="GGDEF"/>
    <property type="match status" value="1"/>
</dbReference>
<dbReference type="Pfam" id="PF00990">
    <property type="entry name" value="GGDEF"/>
    <property type="match status" value="1"/>
</dbReference>
<dbReference type="EMBL" id="CP035037">
    <property type="protein sequence ID" value="QAB17268.1"/>
    <property type="molecule type" value="Genomic_DNA"/>
</dbReference>
<proteinExistence type="predicted"/>
<feature type="transmembrane region" description="Helical" evidence="1">
    <location>
        <begin position="158"/>
        <end position="177"/>
    </location>
</feature>
<dbReference type="Gene3D" id="3.30.70.270">
    <property type="match status" value="1"/>
</dbReference>
<dbReference type="InterPro" id="IPR000160">
    <property type="entry name" value="GGDEF_dom"/>
</dbReference>
<dbReference type="InterPro" id="IPR029787">
    <property type="entry name" value="Nucleotide_cyclase"/>
</dbReference>
<evidence type="ECO:0000259" key="2">
    <source>
        <dbReference type="PROSITE" id="PS50887"/>
    </source>
</evidence>
<dbReference type="InterPro" id="IPR050469">
    <property type="entry name" value="Diguanylate_Cyclase"/>
</dbReference>
<keyword evidence="1" id="KW-0812">Transmembrane</keyword>
<feature type="transmembrane region" description="Helical" evidence="1">
    <location>
        <begin position="84"/>
        <end position="103"/>
    </location>
</feature>
<dbReference type="PROSITE" id="PS50887">
    <property type="entry name" value="GGDEF"/>
    <property type="match status" value="1"/>
</dbReference>
<dbReference type="PANTHER" id="PTHR45138">
    <property type="entry name" value="REGULATORY COMPONENTS OF SENSORY TRANSDUCTION SYSTEM"/>
    <property type="match status" value="1"/>
</dbReference>
<evidence type="ECO:0000313" key="4">
    <source>
        <dbReference type="Proteomes" id="UP000285768"/>
    </source>
</evidence>
<dbReference type="CDD" id="cd01949">
    <property type="entry name" value="GGDEF"/>
    <property type="match status" value="1"/>
</dbReference>
<organism evidence="3 4">
    <name type="scientific">Leucobacter muris</name>
    <dbReference type="NCBI Taxonomy" id="1935379"/>
    <lineage>
        <taxon>Bacteria</taxon>
        <taxon>Bacillati</taxon>
        <taxon>Actinomycetota</taxon>
        <taxon>Actinomycetes</taxon>
        <taxon>Micrococcales</taxon>
        <taxon>Microbacteriaceae</taxon>
        <taxon>Leucobacter</taxon>
    </lineage>
</organism>
<feature type="transmembrane region" description="Helical" evidence="1">
    <location>
        <begin position="30"/>
        <end position="51"/>
    </location>
</feature>
<protein>
    <submittedName>
        <fullName evidence="3">GGDEF domain-containing protein</fullName>
    </submittedName>
</protein>
<dbReference type="InterPro" id="IPR043128">
    <property type="entry name" value="Rev_trsase/Diguanyl_cyclase"/>
</dbReference>
<feature type="transmembrane region" description="Helical" evidence="1">
    <location>
        <begin position="115"/>
        <end position="138"/>
    </location>
</feature>